<organism evidence="5">
    <name type="scientific">hydrothermal vent metagenome</name>
    <dbReference type="NCBI Taxonomy" id="652676"/>
    <lineage>
        <taxon>unclassified sequences</taxon>
        <taxon>metagenomes</taxon>
        <taxon>ecological metagenomes</taxon>
    </lineage>
</organism>
<accession>A0A1W1C4H5</accession>
<dbReference type="InterPro" id="IPR020097">
    <property type="entry name" value="PsdUridine_synth_TruA_a/b_dom"/>
</dbReference>
<evidence type="ECO:0000313" key="5">
    <source>
        <dbReference type="EMBL" id="SFV60669.1"/>
    </source>
</evidence>
<dbReference type="PANTHER" id="PTHR11142:SF0">
    <property type="entry name" value="TRNA PSEUDOURIDINE SYNTHASE-LIKE 1"/>
    <property type="match status" value="1"/>
</dbReference>
<dbReference type="InterPro" id="IPR020094">
    <property type="entry name" value="TruA/RsuA/RluB/E/F_N"/>
</dbReference>
<evidence type="ECO:0000256" key="3">
    <source>
        <dbReference type="ARBA" id="ARBA00023235"/>
    </source>
</evidence>
<sequence>MKVAFTLAYNGTHFLGSQIQQETNNTILGNVTQVFHQLGINGKVIASGRTDKGVHATGQVCHISLPEYWNDIIKLKRVANKMLPSSIKIKKIIEVNDSFHARYSAKKRVYRYVIKTKESNPFESDFVTFLPNAPLKKIAQNIKLFEGEHDFSGFMKTGSDSSSPKRVIYKAFYYKYKESHILYFEANGFLRSQIRLMVGALLQLKKEQIEEQLSLKKLHKIRPAPPNGLYLAKIRY</sequence>
<evidence type="ECO:0000256" key="2">
    <source>
        <dbReference type="ARBA" id="ARBA00022694"/>
    </source>
</evidence>
<gene>
    <name evidence="5" type="ORF">MNB_SM-5-435</name>
</gene>
<comment type="similarity">
    <text evidence="1">Belongs to the tRNA pseudouridine synthase TruA family.</text>
</comment>
<evidence type="ECO:0000259" key="4">
    <source>
        <dbReference type="Pfam" id="PF01416"/>
    </source>
</evidence>
<dbReference type="InterPro" id="IPR020095">
    <property type="entry name" value="PsdUridine_synth_TruA_C"/>
</dbReference>
<dbReference type="PIRSF" id="PIRSF001430">
    <property type="entry name" value="tRNA_psdUrid_synth"/>
    <property type="match status" value="1"/>
</dbReference>
<keyword evidence="3" id="KW-0413">Isomerase</keyword>
<dbReference type="GO" id="GO:0003723">
    <property type="term" value="F:RNA binding"/>
    <property type="evidence" value="ECO:0007669"/>
    <property type="project" value="InterPro"/>
</dbReference>
<dbReference type="Gene3D" id="3.30.70.660">
    <property type="entry name" value="Pseudouridine synthase I, catalytic domain, C-terminal subdomain"/>
    <property type="match status" value="1"/>
</dbReference>
<keyword evidence="5" id="KW-0456">Lyase</keyword>
<dbReference type="CDD" id="cd02570">
    <property type="entry name" value="PseudoU_synth_EcTruA"/>
    <property type="match status" value="1"/>
</dbReference>
<evidence type="ECO:0000256" key="1">
    <source>
        <dbReference type="ARBA" id="ARBA00009375"/>
    </source>
</evidence>
<dbReference type="PANTHER" id="PTHR11142">
    <property type="entry name" value="PSEUDOURIDYLATE SYNTHASE"/>
    <property type="match status" value="1"/>
</dbReference>
<dbReference type="Gene3D" id="3.30.70.580">
    <property type="entry name" value="Pseudouridine synthase I, catalytic domain, N-terminal subdomain"/>
    <property type="match status" value="1"/>
</dbReference>
<protein>
    <submittedName>
        <fullName evidence="5">tRNA pseudouridine synthase A</fullName>
        <ecNumber evidence="5">4.2.1.70</ecNumber>
    </submittedName>
</protein>
<dbReference type="HAMAP" id="MF_00171">
    <property type="entry name" value="TruA"/>
    <property type="match status" value="1"/>
</dbReference>
<dbReference type="GO" id="GO:0004730">
    <property type="term" value="F:pseudouridylate synthase activity"/>
    <property type="evidence" value="ECO:0007669"/>
    <property type="project" value="UniProtKB-EC"/>
</dbReference>
<dbReference type="InterPro" id="IPR001406">
    <property type="entry name" value="PsdUridine_synth_TruA"/>
</dbReference>
<dbReference type="Pfam" id="PF01416">
    <property type="entry name" value="PseudoU_synth_1"/>
    <property type="match status" value="2"/>
</dbReference>
<dbReference type="EC" id="4.2.1.70" evidence="5"/>
<reference evidence="5" key="1">
    <citation type="submission" date="2016-10" db="EMBL/GenBank/DDBJ databases">
        <authorList>
            <person name="de Groot N.N."/>
        </authorList>
    </citation>
    <scope>NUCLEOTIDE SEQUENCE</scope>
</reference>
<keyword evidence="2" id="KW-0819">tRNA processing</keyword>
<dbReference type="NCBIfam" id="TIGR00071">
    <property type="entry name" value="hisT_truA"/>
    <property type="match status" value="1"/>
</dbReference>
<proteinExistence type="inferred from homology"/>
<dbReference type="GO" id="GO:0031119">
    <property type="term" value="P:tRNA pseudouridine synthesis"/>
    <property type="evidence" value="ECO:0007669"/>
    <property type="project" value="TreeGrafter"/>
</dbReference>
<dbReference type="AlphaFoldDB" id="A0A1W1C4H5"/>
<feature type="domain" description="Pseudouridine synthase I TruA alpha/beta" evidence="4">
    <location>
        <begin position="142"/>
        <end position="236"/>
    </location>
</feature>
<dbReference type="EMBL" id="FPHH01000059">
    <property type="protein sequence ID" value="SFV60669.1"/>
    <property type="molecule type" value="Genomic_DNA"/>
</dbReference>
<dbReference type="InterPro" id="IPR020103">
    <property type="entry name" value="PsdUridine_synth_cat_dom_sf"/>
</dbReference>
<feature type="domain" description="Pseudouridine synthase I TruA alpha/beta" evidence="4">
    <location>
        <begin position="8"/>
        <end position="104"/>
    </location>
</feature>
<dbReference type="SUPFAM" id="SSF55120">
    <property type="entry name" value="Pseudouridine synthase"/>
    <property type="match status" value="1"/>
</dbReference>
<dbReference type="GO" id="GO:0009982">
    <property type="term" value="F:pseudouridine synthase activity"/>
    <property type="evidence" value="ECO:0007669"/>
    <property type="project" value="InterPro"/>
</dbReference>
<name>A0A1W1C4H5_9ZZZZ</name>